<evidence type="ECO:0000256" key="1">
    <source>
        <dbReference type="SAM" id="MobiDB-lite"/>
    </source>
</evidence>
<reference evidence="2" key="1">
    <citation type="journal article" date="2023" name="Mol. Phylogenet. Evol.">
        <title>Genome-scale phylogeny and comparative genomics of the fungal order Sordariales.</title>
        <authorList>
            <person name="Hensen N."/>
            <person name="Bonometti L."/>
            <person name="Westerberg I."/>
            <person name="Brannstrom I.O."/>
            <person name="Guillou S."/>
            <person name="Cros-Aarteil S."/>
            <person name="Calhoun S."/>
            <person name="Haridas S."/>
            <person name="Kuo A."/>
            <person name="Mondo S."/>
            <person name="Pangilinan J."/>
            <person name="Riley R."/>
            <person name="LaButti K."/>
            <person name="Andreopoulos B."/>
            <person name="Lipzen A."/>
            <person name="Chen C."/>
            <person name="Yan M."/>
            <person name="Daum C."/>
            <person name="Ng V."/>
            <person name="Clum A."/>
            <person name="Steindorff A."/>
            <person name="Ohm R.A."/>
            <person name="Martin F."/>
            <person name="Silar P."/>
            <person name="Natvig D.O."/>
            <person name="Lalanne C."/>
            <person name="Gautier V."/>
            <person name="Ament-Velasquez S.L."/>
            <person name="Kruys A."/>
            <person name="Hutchinson M.I."/>
            <person name="Powell A.J."/>
            <person name="Barry K."/>
            <person name="Miller A.N."/>
            <person name="Grigoriev I.V."/>
            <person name="Debuchy R."/>
            <person name="Gladieux P."/>
            <person name="Hiltunen Thoren M."/>
            <person name="Johannesson H."/>
        </authorList>
    </citation>
    <scope>NUCLEOTIDE SEQUENCE</scope>
    <source>
        <strain evidence="2">CBS 315.58</strain>
    </source>
</reference>
<name>A0AAN6XPM0_9PEZI</name>
<organism evidence="2 3">
    <name type="scientific">Triangularia verruculosa</name>
    <dbReference type="NCBI Taxonomy" id="2587418"/>
    <lineage>
        <taxon>Eukaryota</taxon>
        <taxon>Fungi</taxon>
        <taxon>Dikarya</taxon>
        <taxon>Ascomycota</taxon>
        <taxon>Pezizomycotina</taxon>
        <taxon>Sordariomycetes</taxon>
        <taxon>Sordariomycetidae</taxon>
        <taxon>Sordariales</taxon>
        <taxon>Podosporaceae</taxon>
        <taxon>Triangularia</taxon>
    </lineage>
</organism>
<evidence type="ECO:0000313" key="2">
    <source>
        <dbReference type="EMBL" id="KAK4204161.1"/>
    </source>
</evidence>
<reference evidence="2" key="2">
    <citation type="submission" date="2023-05" db="EMBL/GenBank/DDBJ databases">
        <authorList>
            <consortium name="Lawrence Berkeley National Laboratory"/>
            <person name="Steindorff A."/>
            <person name="Hensen N."/>
            <person name="Bonometti L."/>
            <person name="Westerberg I."/>
            <person name="Brannstrom I.O."/>
            <person name="Guillou S."/>
            <person name="Cros-Aarteil S."/>
            <person name="Calhoun S."/>
            <person name="Haridas S."/>
            <person name="Kuo A."/>
            <person name="Mondo S."/>
            <person name="Pangilinan J."/>
            <person name="Riley R."/>
            <person name="Labutti K."/>
            <person name="Andreopoulos B."/>
            <person name="Lipzen A."/>
            <person name="Chen C."/>
            <person name="Yanf M."/>
            <person name="Daum C."/>
            <person name="Ng V."/>
            <person name="Clum A."/>
            <person name="Ohm R."/>
            <person name="Martin F."/>
            <person name="Silar P."/>
            <person name="Natvig D."/>
            <person name="Lalanne C."/>
            <person name="Gautier V."/>
            <person name="Ament-Velasquez S.L."/>
            <person name="Kruys A."/>
            <person name="Hutchinson M.I."/>
            <person name="Powell A.J."/>
            <person name="Barry K."/>
            <person name="Miller A.N."/>
            <person name="Grigoriev I.V."/>
            <person name="Debuchy R."/>
            <person name="Gladieux P."/>
            <person name="Thoren M.H."/>
            <person name="Johannesson H."/>
        </authorList>
    </citation>
    <scope>NUCLEOTIDE SEQUENCE</scope>
    <source>
        <strain evidence="2">CBS 315.58</strain>
    </source>
</reference>
<dbReference type="AlphaFoldDB" id="A0AAN6XPM0"/>
<comment type="caution">
    <text evidence="2">The sequence shown here is derived from an EMBL/GenBank/DDBJ whole genome shotgun (WGS) entry which is preliminary data.</text>
</comment>
<feature type="region of interest" description="Disordered" evidence="1">
    <location>
        <begin position="174"/>
        <end position="213"/>
    </location>
</feature>
<proteinExistence type="predicted"/>
<evidence type="ECO:0000313" key="3">
    <source>
        <dbReference type="Proteomes" id="UP001303160"/>
    </source>
</evidence>
<dbReference type="Proteomes" id="UP001303160">
    <property type="component" value="Unassembled WGS sequence"/>
</dbReference>
<accession>A0AAN6XPM0</accession>
<gene>
    <name evidence="2" type="ORF">QBC40DRAFT_312353</name>
</gene>
<dbReference type="EMBL" id="MU863884">
    <property type="protein sequence ID" value="KAK4204161.1"/>
    <property type="molecule type" value="Genomic_DNA"/>
</dbReference>
<keyword evidence="3" id="KW-1185">Reference proteome</keyword>
<protein>
    <submittedName>
        <fullName evidence="2">Uncharacterized protein</fullName>
    </submittedName>
</protein>
<sequence length="213" mass="23667">MPTYLTHSFPLPRPLIRIFTLLHDLPPCSPEHLIPPASSHAFLTHLRTLYPFLPPFTPPPSPPSPSSPSFNLLASQSYSPIKILEPYNPTDLTSAFTPHAYIADYAVQIDTAADISSLISQYEADNNKGDWFQQLATELMNIGGGLAKFPEETGGIKAGRIGWYVVVNGDEERSFPGLESEHDPDDEEKEDEFKLEAELLGKGKHVEQEEKKP</sequence>
<feature type="compositionally biased region" description="Basic and acidic residues" evidence="1">
    <location>
        <begin position="191"/>
        <end position="213"/>
    </location>
</feature>